<dbReference type="Gene3D" id="1.10.510.10">
    <property type="entry name" value="Transferase(Phosphotransferase) domain 1"/>
    <property type="match status" value="1"/>
</dbReference>
<reference evidence="2 3" key="1">
    <citation type="submission" date="2016-04" db="EMBL/GenBank/DDBJ databases">
        <title>A degradative enzymes factory behind the ericoid mycorrhizal symbiosis.</title>
        <authorList>
            <consortium name="DOE Joint Genome Institute"/>
            <person name="Martino E."/>
            <person name="Morin E."/>
            <person name="Grelet G."/>
            <person name="Kuo A."/>
            <person name="Kohler A."/>
            <person name="Daghino S."/>
            <person name="Barry K."/>
            <person name="Choi C."/>
            <person name="Cichocki N."/>
            <person name="Clum A."/>
            <person name="Copeland A."/>
            <person name="Hainaut M."/>
            <person name="Haridas S."/>
            <person name="Labutti K."/>
            <person name="Lindquist E."/>
            <person name="Lipzen A."/>
            <person name="Khouja H.-R."/>
            <person name="Murat C."/>
            <person name="Ohm R."/>
            <person name="Olson A."/>
            <person name="Spatafora J."/>
            <person name="Veneault-Fourrey C."/>
            <person name="Henrissat B."/>
            <person name="Grigoriev I."/>
            <person name="Martin F."/>
            <person name="Perotto S."/>
        </authorList>
    </citation>
    <scope>NUCLEOTIDE SEQUENCE [LARGE SCALE GENOMIC DNA]</scope>
    <source>
        <strain evidence="2 3">E</strain>
    </source>
</reference>
<feature type="domain" description="Protein kinase" evidence="1">
    <location>
        <begin position="94"/>
        <end position="409"/>
    </location>
</feature>
<dbReference type="GeneID" id="36594258"/>
<keyword evidence="2" id="KW-0418">Kinase</keyword>
<dbReference type="Proteomes" id="UP000235371">
    <property type="component" value="Unassembled WGS sequence"/>
</dbReference>
<dbReference type="OrthoDB" id="4062651at2759"/>
<proteinExistence type="predicted"/>
<dbReference type="PROSITE" id="PS50011">
    <property type="entry name" value="PROTEIN_KINASE_DOM"/>
    <property type="match status" value="1"/>
</dbReference>
<dbReference type="SMART" id="SM00220">
    <property type="entry name" value="S_TKc"/>
    <property type="match status" value="1"/>
</dbReference>
<dbReference type="InParanoid" id="A0A2J6SFY3"/>
<dbReference type="STRING" id="1095630.A0A2J6SFY3"/>
<dbReference type="PANTHER" id="PTHR24359">
    <property type="entry name" value="SERINE/THREONINE-PROTEIN KINASE SBK1"/>
    <property type="match status" value="1"/>
</dbReference>
<evidence type="ECO:0000313" key="2">
    <source>
        <dbReference type="EMBL" id="PMD49660.1"/>
    </source>
</evidence>
<dbReference type="PANTHER" id="PTHR24359:SF1">
    <property type="entry name" value="INHIBITOR OF NUCLEAR FACTOR KAPPA-B KINASE EPSILON SUBUNIT HOMOLOG 1-RELATED"/>
    <property type="match status" value="1"/>
</dbReference>
<keyword evidence="2" id="KW-0808">Transferase</keyword>
<gene>
    <name evidence="2" type="ORF">K444DRAFT_657691</name>
</gene>
<protein>
    <submittedName>
        <fullName evidence="2">Kinase-like protein</fullName>
    </submittedName>
</protein>
<dbReference type="RefSeq" id="XP_024726564.1">
    <property type="nucleotide sequence ID" value="XM_024886181.1"/>
</dbReference>
<dbReference type="EMBL" id="KZ613919">
    <property type="protein sequence ID" value="PMD49660.1"/>
    <property type="molecule type" value="Genomic_DNA"/>
</dbReference>
<accession>A0A2J6SFY3</accession>
<dbReference type="InterPro" id="IPR011009">
    <property type="entry name" value="Kinase-like_dom_sf"/>
</dbReference>
<dbReference type="Gene3D" id="3.30.200.20">
    <property type="entry name" value="Phosphorylase Kinase, domain 1"/>
    <property type="match status" value="1"/>
</dbReference>
<evidence type="ECO:0000313" key="3">
    <source>
        <dbReference type="Proteomes" id="UP000235371"/>
    </source>
</evidence>
<evidence type="ECO:0000259" key="1">
    <source>
        <dbReference type="PROSITE" id="PS50011"/>
    </source>
</evidence>
<dbReference type="Pfam" id="PF00069">
    <property type="entry name" value="Pkinase"/>
    <property type="match status" value="1"/>
</dbReference>
<organism evidence="2 3">
    <name type="scientific">Hyaloscypha bicolor E</name>
    <dbReference type="NCBI Taxonomy" id="1095630"/>
    <lineage>
        <taxon>Eukaryota</taxon>
        <taxon>Fungi</taxon>
        <taxon>Dikarya</taxon>
        <taxon>Ascomycota</taxon>
        <taxon>Pezizomycotina</taxon>
        <taxon>Leotiomycetes</taxon>
        <taxon>Helotiales</taxon>
        <taxon>Hyaloscyphaceae</taxon>
        <taxon>Hyaloscypha</taxon>
        <taxon>Hyaloscypha bicolor</taxon>
    </lineage>
</organism>
<dbReference type="GO" id="GO:0004674">
    <property type="term" value="F:protein serine/threonine kinase activity"/>
    <property type="evidence" value="ECO:0007669"/>
    <property type="project" value="TreeGrafter"/>
</dbReference>
<dbReference type="CDD" id="cd00180">
    <property type="entry name" value="PKc"/>
    <property type="match status" value="1"/>
</dbReference>
<dbReference type="GO" id="GO:0005524">
    <property type="term" value="F:ATP binding"/>
    <property type="evidence" value="ECO:0007669"/>
    <property type="project" value="InterPro"/>
</dbReference>
<sequence length="441" mass="50050">MTSLFAQIRESMPGRINDLLSEGLRDKHLPLSHQQGKEYNVLVSTDGQQFKSFATWNNEVRVQDFIDRQWLVQAPVLDTSGKHIVLHIKCALPFLHCSSIAGNENSVVYKATLAMGHQQGLTGDVAEVHVAVKDFRNEKSFFQEKENLQKIQQLHNQHIIELIATCQRGQQYYVIFPWAQGGNLIQFWESEDKRRNEELMLWSLCEMHNLVGALKALHRENCRHGDLKPENILHYKNKKSRLVIADVGVSKFHRVATSLRYEGTETRATTPPYEAPEAQPHITDARSRVYDMWSIGCIFLEFAVWLLYGVEAVEKFQESRASTDSKVANGSFYQHNSEGSAEIHPKVSEAMSILKLDPLCKSGTAIGDLIKVIDKDLLQVEVSLRAKAETLHNTLGQIVQEAKQNHGYFLNSFDSSPVIPPFFRRAGSRQNSWSAQKPEAN</sequence>
<keyword evidence="3" id="KW-1185">Reference proteome</keyword>
<dbReference type="InterPro" id="IPR000719">
    <property type="entry name" value="Prot_kinase_dom"/>
</dbReference>
<name>A0A2J6SFY3_9HELO</name>
<dbReference type="AlphaFoldDB" id="A0A2J6SFY3"/>
<dbReference type="SUPFAM" id="SSF56112">
    <property type="entry name" value="Protein kinase-like (PK-like)"/>
    <property type="match status" value="1"/>
</dbReference>